<feature type="non-terminal residue" evidence="1">
    <location>
        <position position="1"/>
    </location>
</feature>
<dbReference type="Proteomes" id="UP000478052">
    <property type="component" value="Unassembled WGS sequence"/>
</dbReference>
<organism evidence="1 2">
    <name type="scientific">Aphis craccivora</name>
    <name type="common">Cowpea aphid</name>
    <dbReference type="NCBI Taxonomy" id="307492"/>
    <lineage>
        <taxon>Eukaryota</taxon>
        <taxon>Metazoa</taxon>
        <taxon>Ecdysozoa</taxon>
        <taxon>Arthropoda</taxon>
        <taxon>Hexapoda</taxon>
        <taxon>Insecta</taxon>
        <taxon>Pterygota</taxon>
        <taxon>Neoptera</taxon>
        <taxon>Paraneoptera</taxon>
        <taxon>Hemiptera</taxon>
        <taxon>Sternorrhyncha</taxon>
        <taxon>Aphidomorpha</taxon>
        <taxon>Aphidoidea</taxon>
        <taxon>Aphididae</taxon>
        <taxon>Aphidini</taxon>
        <taxon>Aphis</taxon>
        <taxon>Aphis</taxon>
    </lineage>
</organism>
<protein>
    <submittedName>
        <fullName evidence="1">Uncharacterized protein</fullName>
    </submittedName>
</protein>
<gene>
    <name evidence="1" type="ORF">FWK35_00035013</name>
</gene>
<proteinExistence type="predicted"/>
<evidence type="ECO:0000313" key="1">
    <source>
        <dbReference type="EMBL" id="KAF0682442.1"/>
    </source>
</evidence>
<evidence type="ECO:0000313" key="2">
    <source>
        <dbReference type="Proteomes" id="UP000478052"/>
    </source>
</evidence>
<comment type="caution">
    <text evidence="1">The sequence shown here is derived from an EMBL/GenBank/DDBJ whole genome shotgun (WGS) entry which is preliminary data.</text>
</comment>
<reference evidence="1 2" key="1">
    <citation type="submission" date="2019-08" db="EMBL/GenBank/DDBJ databases">
        <title>Whole genome of Aphis craccivora.</title>
        <authorList>
            <person name="Voronova N.V."/>
            <person name="Shulinski R.S."/>
            <person name="Bandarenka Y.V."/>
            <person name="Zhorov D.G."/>
            <person name="Warner D."/>
        </authorList>
    </citation>
    <scope>NUCLEOTIDE SEQUENCE [LARGE SCALE GENOMIC DNA]</scope>
    <source>
        <strain evidence="1">180601</strain>
        <tissue evidence="1">Whole Body</tissue>
    </source>
</reference>
<name>A0A6G0VH99_APHCR</name>
<dbReference type="AlphaFoldDB" id="A0A6G0VH99"/>
<sequence>TFYAFLLSNRDANTVTIWLDNCNSQNKNWCLFTGPYFYVSGLLSPSGRAVTETPKENVTLMILPLLLETQINNYKAQQKLTKSTNRILLKDIVSVQKKCYKNQWNATSNLINETTRDSIRKTR</sequence>
<keyword evidence="2" id="KW-1185">Reference proteome</keyword>
<dbReference type="EMBL" id="VUJU01017525">
    <property type="protein sequence ID" value="KAF0682442.1"/>
    <property type="molecule type" value="Genomic_DNA"/>
</dbReference>
<feature type="non-terminal residue" evidence="1">
    <location>
        <position position="123"/>
    </location>
</feature>
<accession>A0A6G0VH99</accession>